<accession>A0ACC0XFF8</accession>
<reference evidence="2" key="1">
    <citation type="journal article" date="2023" name="G3 (Bethesda)">
        <title>Genome assembly and association tests identify interacting loci associated with vigor, precocity, and sex in interspecific pistachio rootstocks.</title>
        <authorList>
            <person name="Palmer W."/>
            <person name="Jacygrad E."/>
            <person name="Sagayaradj S."/>
            <person name="Cavanaugh K."/>
            <person name="Han R."/>
            <person name="Bertier L."/>
            <person name="Beede B."/>
            <person name="Kafkas S."/>
            <person name="Golino D."/>
            <person name="Preece J."/>
            <person name="Michelmore R."/>
        </authorList>
    </citation>
    <scope>NUCLEOTIDE SEQUENCE [LARGE SCALE GENOMIC DNA]</scope>
</reference>
<evidence type="ECO:0000313" key="2">
    <source>
        <dbReference type="Proteomes" id="UP001163603"/>
    </source>
</evidence>
<sequence>MAEDLDELYASLSITEKENEAVMVTLNDLQDVLPYGEKCLLMRLFTKKYYNKEAFKGTMRKIWKTQPCGVWPRVDSFIERKNHGQSHPHGPVNVIHNNGERSGDAPSEEMVGEV</sequence>
<dbReference type="Proteomes" id="UP001163603">
    <property type="component" value="Chromosome 12"/>
</dbReference>
<protein>
    <submittedName>
        <fullName evidence="1">Uncharacterized protein</fullName>
    </submittedName>
</protein>
<dbReference type="EMBL" id="CM047747">
    <property type="protein sequence ID" value="KAJ0017104.1"/>
    <property type="molecule type" value="Genomic_DNA"/>
</dbReference>
<comment type="caution">
    <text evidence="1">The sequence shown here is derived from an EMBL/GenBank/DDBJ whole genome shotgun (WGS) entry which is preliminary data.</text>
</comment>
<evidence type="ECO:0000313" key="1">
    <source>
        <dbReference type="EMBL" id="KAJ0017104.1"/>
    </source>
</evidence>
<proteinExistence type="predicted"/>
<gene>
    <name evidence="1" type="ORF">Pint_10782</name>
</gene>
<name>A0ACC0XFF8_9ROSI</name>
<organism evidence="1 2">
    <name type="scientific">Pistacia integerrima</name>
    <dbReference type="NCBI Taxonomy" id="434235"/>
    <lineage>
        <taxon>Eukaryota</taxon>
        <taxon>Viridiplantae</taxon>
        <taxon>Streptophyta</taxon>
        <taxon>Embryophyta</taxon>
        <taxon>Tracheophyta</taxon>
        <taxon>Spermatophyta</taxon>
        <taxon>Magnoliopsida</taxon>
        <taxon>eudicotyledons</taxon>
        <taxon>Gunneridae</taxon>
        <taxon>Pentapetalae</taxon>
        <taxon>rosids</taxon>
        <taxon>malvids</taxon>
        <taxon>Sapindales</taxon>
        <taxon>Anacardiaceae</taxon>
        <taxon>Pistacia</taxon>
    </lineage>
</organism>
<keyword evidence="2" id="KW-1185">Reference proteome</keyword>